<name>A0ACC3AIC0_9EURO</name>
<accession>A0ACC3AIC0</accession>
<evidence type="ECO:0000313" key="2">
    <source>
        <dbReference type="Proteomes" id="UP001172386"/>
    </source>
</evidence>
<keyword evidence="2" id="KW-1185">Reference proteome</keyword>
<organism evidence="1 2">
    <name type="scientific">Neophaeococcomyces mojaviensis</name>
    <dbReference type="NCBI Taxonomy" id="3383035"/>
    <lineage>
        <taxon>Eukaryota</taxon>
        <taxon>Fungi</taxon>
        <taxon>Dikarya</taxon>
        <taxon>Ascomycota</taxon>
        <taxon>Pezizomycotina</taxon>
        <taxon>Eurotiomycetes</taxon>
        <taxon>Chaetothyriomycetidae</taxon>
        <taxon>Chaetothyriales</taxon>
        <taxon>Chaetothyriales incertae sedis</taxon>
        <taxon>Neophaeococcomyces</taxon>
    </lineage>
</organism>
<proteinExistence type="predicted"/>
<dbReference type="Proteomes" id="UP001172386">
    <property type="component" value="Unassembled WGS sequence"/>
</dbReference>
<protein>
    <submittedName>
        <fullName evidence="1">Uncharacterized protein</fullName>
    </submittedName>
</protein>
<reference evidence="1" key="1">
    <citation type="submission" date="2022-10" db="EMBL/GenBank/DDBJ databases">
        <title>Culturing micro-colonial fungi from biological soil crusts in the Mojave desert and describing Neophaeococcomyces mojavensis, and introducing the new genera and species Taxawa tesnikishii.</title>
        <authorList>
            <person name="Kurbessoian T."/>
            <person name="Stajich J.E."/>
        </authorList>
    </citation>
    <scope>NUCLEOTIDE SEQUENCE</scope>
    <source>
        <strain evidence="1">JES_112</strain>
    </source>
</reference>
<sequence length="659" mass="73879">MADKSGIDAGPHDTQHETEIKQQQTLHAELGQPQKMDLNNNLSAKIKNPLAHVPHNELIADVENFAKENGLADITPLLVRGAQVAKDPPSFESVEGITEVEKEAIRNEVLHKWRQPKSLYFTIILCSIGAAVQGWDQTGSNGANLSFPCAFNISDAEYGCDGKTYNPDYTKNQWLVGLVNAAPYIASSFLGCWMSDPLNYYFGRRGTIFFSAAFCCLSVIGSAFTQNWWELFITRILLGIGMGSKASTVPIFCAENAPAAVRGGLVMCWQMWTAFGIFLGFCANLAVKDTGAISWRLQLGSAFIPAVPLWAGVYFCPESPRWYIKKGRYEKAYNSLKRLRNTELQAARDLYYIFAQIRMEETLIRKSNYVTRFIQLFTIPRVRRATLASFTVMIAQQMCGINIIAFYSSTVFVNAGATTTSALLASWGFGLVNFLFAWPAVWTIDTFGRRSLLLFTFPQMAWTLLAAGMCFFIPASSSAHLGLIALFIFLFAAFYSPGEGPVPFTYSAEVFPLSHREVGMAWAVATCLFWAAVLSITFPRMLAAMTPQGAFGFYAALNVTALVMIFLWVPETKKLTLEELDYVFSVPTRTHMRYQCFTVLPWWIKRYILRQKNAVCPNLYQFDGHVENDEEFAEKIRRESMATPGSRRQSVAGRFVNKF</sequence>
<evidence type="ECO:0000313" key="1">
    <source>
        <dbReference type="EMBL" id="KAJ9663163.1"/>
    </source>
</evidence>
<dbReference type="EMBL" id="JAPDRQ010000010">
    <property type="protein sequence ID" value="KAJ9663163.1"/>
    <property type="molecule type" value="Genomic_DNA"/>
</dbReference>
<gene>
    <name evidence="1" type="ORF">H2198_000924</name>
</gene>
<comment type="caution">
    <text evidence="1">The sequence shown here is derived from an EMBL/GenBank/DDBJ whole genome shotgun (WGS) entry which is preliminary data.</text>
</comment>